<comment type="caution">
    <text evidence="1">The sequence shown here is derived from an EMBL/GenBank/DDBJ whole genome shotgun (WGS) entry which is preliminary data.</text>
</comment>
<accession>A0A2W5BKH5</accession>
<sequence>MKNAAHYEKLQLSFRAIQLYLLEILLAGADSLYKKVGAFIVVVDCIYLDMKAKGLEQSCDFIASDLVSAQKK</sequence>
<evidence type="ECO:0000313" key="1">
    <source>
        <dbReference type="EMBL" id="PZO81738.1"/>
    </source>
</evidence>
<reference evidence="1 2" key="1">
    <citation type="submission" date="2017-08" db="EMBL/GenBank/DDBJ databases">
        <title>Infants hospitalized years apart are colonized by the same room-sourced microbial strains.</title>
        <authorList>
            <person name="Brooks B."/>
            <person name="Olm M.R."/>
            <person name="Firek B.A."/>
            <person name="Baker R."/>
            <person name="Thomas B.C."/>
            <person name="Morowitz M.J."/>
            <person name="Banfield J.F."/>
        </authorList>
    </citation>
    <scope>NUCLEOTIDE SEQUENCE [LARGE SCALE GENOMIC DNA]</scope>
    <source>
        <strain evidence="1">S2_018_000_R2_104</strain>
    </source>
</reference>
<gene>
    <name evidence="1" type="ORF">DI626_10625</name>
</gene>
<dbReference type="Proteomes" id="UP000249557">
    <property type="component" value="Unassembled WGS sequence"/>
</dbReference>
<protein>
    <submittedName>
        <fullName evidence="1">Uncharacterized protein</fullName>
    </submittedName>
</protein>
<evidence type="ECO:0000313" key="2">
    <source>
        <dbReference type="Proteomes" id="UP000249557"/>
    </source>
</evidence>
<organism evidence="1 2">
    <name type="scientific">Micavibrio aeruginosavorus</name>
    <dbReference type="NCBI Taxonomy" id="349221"/>
    <lineage>
        <taxon>Bacteria</taxon>
        <taxon>Pseudomonadati</taxon>
        <taxon>Bdellovibrionota</taxon>
        <taxon>Bdellovibrionia</taxon>
        <taxon>Bdellovibrionales</taxon>
        <taxon>Pseudobdellovibrionaceae</taxon>
        <taxon>Micavibrio</taxon>
    </lineage>
</organism>
<name>A0A2W5BKH5_9BACT</name>
<dbReference type="AlphaFoldDB" id="A0A2W5BKH5"/>
<proteinExistence type="predicted"/>
<dbReference type="EMBL" id="QFNK01000292">
    <property type="protein sequence ID" value="PZO81738.1"/>
    <property type="molecule type" value="Genomic_DNA"/>
</dbReference>